<dbReference type="EMBL" id="JARKIB010000015">
    <property type="protein sequence ID" value="KAJ7771520.1"/>
    <property type="molecule type" value="Genomic_DNA"/>
</dbReference>
<dbReference type="Pfam" id="PF00646">
    <property type="entry name" value="F-box"/>
    <property type="match status" value="1"/>
</dbReference>
<name>A0AAD7JVY3_9AGAR</name>
<accession>A0AAD7JVY3</accession>
<gene>
    <name evidence="3" type="ORF">B0H16DRAFT_1685507</name>
</gene>
<evidence type="ECO:0000313" key="4">
    <source>
        <dbReference type="Proteomes" id="UP001215598"/>
    </source>
</evidence>
<dbReference type="InterPro" id="IPR001810">
    <property type="entry name" value="F-box_dom"/>
</dbReference>
<reference evidence="3" key="1">
    <citation type="submission" date="2023-03" db="EMBL/GenBank/DDBJ databases">
        <title>Massive genome expansion in bonnet fungi (Mycena s.s.) driven by repeated elements and novel gene families across ecological guilds.</title>
        <authorList>
            <consortium name="Lawrence Berkeley National Laboratory"/>
            <person name="Harder C.B."/>
            <person name="Miyauchi S."/>
            <person name="Viragh M."/>
            <person name="Kuo A."/>
            <person name="Thoen E."/>
            <person name="Andreopoulos B."/>
            <person name="Lu D."/>
            <person name="Skrede I."/>
            <person name="Drula E."/>
            <person name="Henrissat B."/>
            <person name="Morin E."/>
            <person name="Kohler A."/>
            <person name="Barry K."/>
            <person name="LaButti K."/>
            <person name="Morin E."/>
            <person name="Salamov A."/>
            <person name="Lipzen A."/>
            <person name="Mereny Z."/>
            <person name="Hegedus B."/>
            <person name="Baldrian P."/>
            <person name="Stursova M."/>
            <person name="Weitz H."/>
            <person name="Taylor A."/>
            <person name="Grigoriev I.V."/>
            <person name="Nagy L.G."/>
            <person name="Martin F."/>
            <person name="Kauserud H."/>
        </authorList>
    </citation>
    <scope>NUCLEOTIDE SEQUENCE</scope>
    <source>
        <strain evidence="3">CBHHK182m</strain>
    </source>
</reference>
<dbReference type="InterPro" id="IPR036047">
    <property type="entry name" value="F-box-like_dom_sf"/>
</dbReference>
<proteinExistence type="predicted"/>
<feature type="signal peptide" evidence="1">
    <location>
        <begin position="1"/>
        <end position="30"/>
    </location>
</feature>
<keyword evidence="4" id="KW-1185">Reference proteome</keyword>
<organism evidence="3 4">
    <name type="scientific">Mycena metata</name>
    <dbReference type="NCBI Taxonomy" id="1033252"/>
    <lineage>
        <taxon>Eukaryota</taxon>
        <taxon>Fungi</taxon>
        <taxon>Dikarya</taxon>
        <taxon>Basidiomycota</taxon>
        <taxon>Agaricomycotina</taxon>
        <taxon>Agaricomycetes</taxon>
        <taxon>Agaricomycetidae</taxon>
        <taxon>Agaricales</taxon>
        <taxon>Marasmiineae</taxon>
        <taxon>Mycenaceae</taxon>
        <taxon>Mycena</taxon>
    </lineage>
</organism>
<evidence type="ECO:0000313" key="3">
    <source>
        <dbReference type="EMBL" id="KAJ7771520.1"/>
    </source>
</evidence>
<dbReference type="PROSITE" id="PS50181">
    <property type="entry name" value="FBOX"/>
    <property type="match status" value="1"/>
</dbReference>
<feature type="chain" id="PRO_5041897409" description="F-box domain-containing protein" evidence="1">
    <location>
        <begin position="31"/>
        <end position="511"/>
    </location>
</feature>
<sequence length="511" mass="57307">MTIHFLDFPSEILIAILLHLDLLTLTSCLATNRRVKSIIDSSTPLQYRLATQAACVEDNPYNTDIGFPDKLAALQRRQATLNALVPTSIYTIEMHNFPHFDSYALSSGIFSVGEFNSSVLKWFSITTREPVFQQLEVDGCIQDWVLAIPGEDLLAMVVTSKPLHRRADDHLVGPVELRLYEMSSGSLHPRAREPVIEVDIDDEDISTFELEVCGPKIILLVTYIGTTMSLLLVYDWKEGRLLMDISGGHSAATFLSPDILLLVQALTGTFELWTIEENVRKGPDGALISLKLPLLAKPGRYTVTDVDSNTKGQASLLSHEPFHSSFADSVALFQVSINCNDPRDTNLNAFMFLVLSRRELLRLIPSAEEHGTERSWRDWGPSVTRWLEKDEIVNKWQTITSGQRCAIGEPDSGRVRVLDFNPYTYRKLAGTHQSRDAIVHVVSGDENQMIHLAVRPGIFGEEVSSQLGCVVVDSPEERRYNGILLDEKWIVGIKDTLDLDDELVFDVWSLE</sequence>
<dbReference type="AlphaFoldDB" id="A0AAD7JVY3"/>
<comment type="caution">
    <text evidence="3">The sequence shown here is derived from an EMBL/GenBank/DDBJ whole genome shotgun (WGS) entry which is preliminary data.</text>
</comment>
<feature type="domain" description="F-box" evidence="2">
    <location>
        <begin position="2"/>
        <end position="49"/>
    </location>
</feature>
<dbReference type="Proteomes" id="UP001215598">
    <property type="component" value="Unassembled WGS sequence"/>
</dbReference>
<dbReference type="SUPFAM" id="SSF81383">
    <property type="entry name" value="F-box domain"/>
    <property type="match status" value="1"/>
</dbReference>
<evidence type="ECO:0000256" key="1">
    <source>
        <dbReference type="SAM" id="SignalP"/>
    </source>
</evidence>
<evidence type="ECO:0000259" key="2">
    <source>
        <dbReference type="PROSITE" id="PS50181"/>
    </source>
</evidence>
<keyword evidence="1" id="KW-0732">Signal</keyword>
<protein>
    <recommendedName>
        <fullName evidence="2">F-box domain-containing protein</fullName>
    </recommendedName>
</protein>